<dbReference type="RefSeq" id="WP_146682041.1">
    <property type="nucleotide sequence ID" value="NZ_CP019646.1"/>
</dbReference>
<dbReference type="EMBL" id="CP019646">
    <property type="protein sequence ID" value="AQQ69729.1"/>
    <property type="molecule type" value="Genomic_DNA"/>
</dbReference>
<keyword evidence="3" id="KW-0560">Oxidoreductase</keyword>
<dbReference type="SUPFAM" id="SSF55347">
    <property type="entry name" value="Glyceraldehyde-3-phosphate dehydrogenase-like, C-terminal domain"/>
    <property type="match status" value="1"/>
</dbReference>
<dbReference type="KEGG" id="pbas:SMSP2_00059"/>
<dbReference type="InterPro" id="IPR036291">
    <property type="entry name" value="NAD(P)-bd_dom_sf"/>
</dbReference>
<dbReference type="EC" id="1.1.1.312" evidence="3"/>
<dbReference type="InterPro" id="IPR000683">
    <property type="entry name" value="Gfo/Idh/MocA-like_OxRdtase_N"/>
</dbReference>
<evidence type="ECO:0000259" key="2">
    <source>
        <dbReference type="Pfam" id="PF19051"/>
    </source>
</evidence>
<evidence type="ECO:0000313" key="3">
    <source>
        <dbReference type="EMBL" id="AQQ69729.1"/>
    </source>
</evidence>
<evidence type="ECO:0000259" key="1">
    <source>
        <dbReference type="Pfam" id="PF01408"/>
    </source>
</evidence>
<feature type="domain" description="Gfo/Idh/MocA-like oxidoreductase bacterial type C-terminal" evidence="2">
    <location>
        <begin position="211"/>
        <end position="445"/>
    </location>
</feature>
<sequence length="445" mass="49866">MTDFSFNRRNLLGTAASAAAFSFIPRHILGGSGYNAANDKLNIAAIGIGGVGSYNLKNLESENIAALCDVDHSNAAKIFERYPKARRYKDYREMLEKEKDIDAVVIATPDHTHAVITIACMQAGKHVYCQKPLTHTVAEAREVARVAKETGVVTQMGIQGHSGEGINLVCEWIWDGAIGDVHSVDGWCSLAYYPPGQAYWCTTHYDIPDEKPPVPDGLDWDLWLGPAPYRDYHPTYHPGRWRAWYDFGCGMMGDRGVHTLDAVFLALKLKQPESVSATVSNLNDQTNPISSIVQFDFAPRGDLPAVKLNWYEGIRVPRPDELEDKRTVPPEGGLLIKGDKGTIMCGIYADSPRIIPETKMQQYKRPAKMLRRVETSHETEWVEAIKQGRKANADFEYSARLTEFVLLGNIAKRTQSKIYYDQQQMKITNNDIANNLLSKKDRTGW</sequence>
<dbReference type="Pfam" id="PF19051">
    <property type="entry name" value="GFO_IDH_MocA_C2"/>
    <property type="match status" value="1"/>
</dbReference>
<reference evidence="4" key="1">
    <citation type="submission" date="2017-02" db="EMBL/GenBank/DDBJ databases">
        <title>Comparative genomics and description of representatives of a novel lineage of planctomycetes thriving in anoxic sediments.</title>
        <authorList>
            <person name="Spring S."/>
            <person name="Bunk B."/>
            <person name="Sproer C."/>
        </authorList>
    </citation>
    <scope>NUCLEOTIDE SEQUENCE [LARGE SCALE GENOMIC DNA]</scope>
    <source>
        <strain evidence="4">SM-Chi-D1</strain>
    </source>
</reference>
<dbReference type="GO" id="GO:0000166">
    <property type="term" value="F:nucleotide binding"/>
    <property type="evidence" value="ECO:0007669"/>
    <property type="project" value="InterPro"/>
</dbReference>
<dbReference type="GO" id="GO:0050606">
    <property type="term" value="F:4-carboxy-2-hydroxymuconate semialdehyde hemiacetal dehydrogenase activity"/>
    <property type="evidence" value="ECO:0007669"/>
    <property type="project" value="UniProtKB-EC"/>
</dbReference>
<evidence type="ECO:0000313" key="4">
    <source>
        <dbReference type="Proteomes" id="UP000188181"/>
    </source>
</evidence>
<dbReference type="AlphaFoldDB" id="A0A1Q2MAP4"/>
<accession>A0A1Q2MAP4</accession>
<feature type="domain" description="Gfo/Idh/MocA-like oxidoreductase N-terminal" evidence="1">
    <location>
        <begin position="41"/>
        <end position="157"/>
    </location>
</feature>
<dbReference type="SUPFAM" id="SSF51735">
    <property type="entry name" value="NAD(P)-binding Rossmann-fold domains"/>
    <property type="match status" value="1"/>
</dbReference>
<keyword evidence="4" id="KW-1185">Reference proteome</keyword>
<name>A0A1Q2MAP4_9BACT</name>
<organism evidence="3 4">
    <name type="scientific">Limihaloglobus sulfuriphilus</name>
    <dbReference type="NCBI Taxonomy" id="1851148"/>
    <lineage>
        <taxon>Bacteria</taxon>
        <taxon>Pseudomonadati</taxon>
        <taxon>Planctomycetota</taxon>
        <taxon>Phycisphaerae</taxon>
        <taxon>Sedimentisphaerales</taxon>
        <taxon>Sedimentisphaeraceae</taxon>
        <taxon>Limihaloglobus</taxon>
    </lineage>
</organism>
<dbReference type="Gene3D" id="3.30.360.10">
    <property type="entry name" value="Dihydrodipicolinate Reductase, domain 2"/>
    <property type="match status" value="1"/>
</dbReference>
<dbReference type="Gene3D" id="3.40.50.720">
    <property type="entry name" value="NAD(P)-binding Rossmann-like Domain"/>
    <property type="match status" value="1"/>
</dbReference>
<dbReference type="STRING" id="1851148.SMSP2_00059"/>
<dbReference type="OrthoDB" id="255433at2"/>
<dbReference type="InterPro" id="IPR043906">
    <property type="entry name" value="Gfo/Idh/MocA_OxRdtase_bact_C"/>
</dbReference>
<proteinExistence type="predicted"/>
<dbReference type="PANTHER" id="PTHR43818">
    <property type="entry name" value="BCDNA.GH03377"/>
    <property type="match status" value="1"/>
</dbReference>
<dbReference type="InterPro" id="IPR050463">
    <property type="entry name" value="Gfo/Idh/MocA_oxidrdct_glycsds"/>
</dbReference>
<dbReference type="Pfam" id="PF01408">
    <property type="entry name" value="GFO_IDH_MocA"/>
    <property type="match status" value="1"/>
</dbReference>
<dbReference type="PANTHER" id="PTHR43818:SF10">
    <property type="entry name" value="NADH-DEPENDENT DEHYDROGENASE-RELATED"/>
    <property type="match status" value="1"/>
</dbReference>
<gene>
    <name evidence="3" type="primary">ligC</name>
    <name evidence="3" type="ORF">SMSP2_00059</name>
</gene>
<protein>
    <submittedName>
        <fullName evidence="3">4-carboxy-2-hydroxymuconate-6-semialdehyde dehydrogenase</fullName>
        <ecNumber evidence="3">1.1.1.312</ecNumber>
    </submittedName>
</protein>
<dbReference type="Proteomes" id="UP000188181">
    <property type="component" value="Chromosome"/>
</dbReference>